<dbReference type="EMBL" id="KL197724">
    <property type="protein sequence ID" value="KDQ55571.1"/>
    <property type="molecule type" value="Genomic_DNA"/>
</dbReference>
<gene>
    <name evidence="3" type="ORF">JAAARDRAFT_195423</name>
</gene>
<feature type="compositionally biased region" description="Polar residues" evidence="1">
    <location>
        <begin position="653"/>
        <end position="662"/>
    </location>
</feature>
<dbReference type="InterPro" id="IPR055420">
    <property type="entry name" value="IgD3_Trs65"/>
</dbReference>
<feature type="compositionally biased region" description="Polar residues" evidence="1">
    <location>
        <begin position="145"/>
        <end position="155"/>
    </location>
</feature>
<feature type="compositionally biased region" description="Pro residues" evidence="1">
    <location>
        <begin position="135"/>
        <end position="144"/>
    </location>
</feature>
<feature type="region of interest" description="Disordered" evidence="1">
    <location>
        <begin position="601"/>
        <end position="712"/>
    </location>
</feature>
<evidence type="ECO:0000313" key="3">
    <source>
        <dbReference type="EMBL" id="KDQ55571.1"/>
    </source>
</evidence>
<dbReference type="PANTHER" id="PTHR28159:SF1">
    <property type="entry name" value="TRAFFICKING PROTEIN PARTICLE COMPLEX II-SPECIFIC SUBUNIT 65"/>
    <property type="match status" value="1"/>
</dbReference>
<dbReference type="HOGENOM" id="CLU_006972_0_0_1"/>
<feature type="region of interest" description="Disordered" evidence="1">
    <location>
        <begin position="240"/>
        <end position="267"/>
    </location>
</feature>
<dbReference type="GO" id="GO:1990071">
    <property type="term" value="C:TRAPPII protein complex"/>
    <property type="evidence" value="ECO:0007669"/>
    <property type="project" value="InterPro"/>
</dbReference>
<evidence type="ECO:0000313" key="4">
    <source>
        <dbReference type="Proteomes" id="UP000027265"/>
    </source>
</evidence>
<dbReference type="GO" id="GO:0005802">
    <property type="term" value="C:trans-Golgi network"/>
    <property type="evidence" value="ECO:0007669"/>
    <property type="project" value="TreeGrafter"/>
</dbReference>
<dbReference type="Pfam" id="PF12735">
    <property type="entry name" value="IgD3_Trs65"/>
    <property type="match status" value="1"/>
</dbReference>
<feature type="compositionally biased region" description="Low complexity" evidence="1">
    <location>
        <begin position="663"/>
        <end position="676"/>
    </location>
</feature>
<feature type="compositionally biased region" description="Low complexity" evidence="1">
    <location>
        <begin position="326"/>
        <end position="338"/>
    </location>
</feature>
<feature type="compositionally biased region" description="Basic and acidic residues" evidence="1">
    <location>
        <begin position="252"/>
        <end position="267"/>
    </location>
</feature>
<evidence type="ECO:0000259" key="2">
    <source>
        <dbReference type="Pfam" id="PF12735"/>
    </source>
</evidence>
<reference evidence="4" key="1">
    <citation type="journal article" date="2014" name="Proc. Natl. Acad. Sci. U.S.A.">
        <title>Extensive sampling of basidiomycete genomes demonstrates inadequacy of the white-rot/brown-rot paradigm for wood decay fungi.</title>
        <authorList>
            <person name="Riley R."/>
            <person name="Salamov A.A."/>
            <person name="Brown D.W."/>
            <person name="Nagy L.G."/>
            <person name="Floudas D."/>
            <person name="Held B.W."/>
            <person name="Levasseur A."/>
            <person name="Lombard V."/>
            <person name="Morin E."/>
            <person name="Otillar R."/>
            <person name="Lindquist E.A."/>
            <person name="Sun H."/>
            <person name="LaButti K.M."/>
            <person name="Schmutz J."/>
            <person name="Jabbour D."/>
            <person name="Luo H."/>
            <person name="Baker S.E."/>
            <person name="Pisabarro A.G."/>
            <person name="Walton J.D."/>
            <person name="Blanchette R.A."/>
            <person name="Henrissat B."/>
            <person name="Martin F."/>
            <person name="Cullen D."/>
            <person name="Hibbett D.S."/>
            <person name="Grigoriev I.V."/>
        </authorList>
    </citation>
    <scope>NUCLEOTIDE SEQUENCE [LARGE SCALE GENOMIC DNA]</scope>
    <source>
        <strain evidence="4">MUCL 33604</strain>
    </source>
</reference>
<name>A0A067PYY9_9AGAM</name>
<feature type="compositionally biased region" description="Low complexity" evidence="1">
    <location>
        <begin position="608"/>
        <end position="619"/>
    </location>
</feature>
<dbReference type="STRING" id="933084.A0A067PYY9"/>
<dbReference type="GO" id="GO:0006891">
    <property type="term" value="P:intra-Golgi vesicle-mediated transport"/>
    <property type="evidence" value="ECO:0007669"/>
    <property type="project" value="InterPro"/>
</dbReference>
<accession>A0A067PYY9</accession>
<dbReference type="InParanoid" id="A0A067PYY9"/>
<feature type="region of interest" description="Disordered" evidence="1">
    <location>
        <begin position="107"/>
        <end position="155"/>
    </location>
</feature>
<proteinExistence type="predicted"/>
<protein>
    <recommendedName>
        <fullName evidence="2">Trafficking protein particle complex II-specific subunit 65 IgD3 domain-containing protein</fullName>
    </recommendedName>
</protein>
<sequence length="917" mass="98964">MATFEESFNSSTLEVIVPTASFDLPSEPIVDEECLATLTTESKQRHVAFFDEKLDYVLLLRMDHPSPDEPPDPQHPPIHLLSFLAHLQVSYEATYISSVPTLHAIQPPASRLSAPPRTSSNNKLAPRPSSLHPTIFPPHTPNPTPSTAETDRQYVQSEGKPLAAGIWGESMFGDTADAFRLTWSTTDECWVAIYRLSLTVQFLTIHLRQPLLCLTVSITLRDKPLDTTRARQPLADLINAAGGLPSLPERSPTPKENGEADQEDRRKSIPTGLGEVNLLAGLAAGPTFAANGPNALSLPSSRLGPTIRQQAFSLLPPSPHSHSHSKSISTPPITSRPHPTLRKSFRKTLQTVSGFRVRMRTVFVPYILFPSNSDSDSEREKLEAGNEERTVVLAVEVENSGESSMGFAIERVEVMIGGEGATTKLIGCGKKEGDAMFPVLVGCNEQYNLLYAVAFWQAPEGDEWGLSAGGGGGFEGKKEGNLGGELQRAVCIDIHGRPFEPPPTQPKTGGMLGDPKNLSYPARTFSSRWNCVLDLSPNRYRDSIDLANVDISSIGNRDALPTPASPFPHVHTPIRSNTLPLENPALVGGLAGSKRHTVGGVVGGLGGSSKPPSQQQLLKSAPGGNYRASTSMLNPAFQRDSRPNTPKLHYTPPSLTIQQQQVSSRPQSIISSRGSSPPLPPPPSSSSGSSSDGTIYASDVPPPTPAYPAYPTSPSPLPGSYAQAVGMMGNVGPSVEVRRERGGGGSPMTPRPRVMPGGSGFGESGKGKGEIGEMVVVSVGLLELSGEGGKKREDGRLYPLDQFTLDIFVFNQSSWIRRFEVSYPDGRRRRGEREGEGGEFGIGRGRRDEKVMGLVPLENRIRVGPLRPSTCQSVRMEFLALTHGVHTIDTLTLTDIETGYSMNLRSVMDIVVHEIDE</sequence>
<organism evidence="3 4">
    <name type="scientific">Jaapia argillacea MUCL 33604</name>
    <dbReference type="NCBI Taxonomy" id="933084"/>
    <lineage>
        <taxon>Eukaryota</taxon>
        <taxon>Fungi</taxon>
        <taxon>Dikarya</taxon>
        <taxon>Basidiomycota</taxon>
        <taxon>Agaricomycotina</taxon>
        <taxon>Agaricomycetes</taxon>
        <taxon>Agaricomycetidae</taxon>
        <taxon>Jaapiales</taxon>
        <taxon>Jaapiaceae</taxon>
        <taxon>Jaapia</taxon>
    </lineage>
</organism>
<keyword evidence="4" id="KW-1185">Reference proteome</keyword>
<dbReference type="PANTHER" id="PTHR28159">
    <property type="entry name" value="TRAFFICKING PROTEIN PARTICLE COMPLEX II-SPECIFIC SUBUNIT 65"/>
    <property type="match status" value="1"/>
</dbReference>
<feature type="region of interest" description="Disordered" evidence="1">
    <location>
        <begin position="312"/>
        <end position="342"/>
    </location>
</feature>
<dbReference type="AlphaFoldDB" id="A0A067PYY9"/>
<feature type="region of interest" description="Disordered" evidence="1">
    <location>
        <begin position="739"/>
        <end position="767"/>
    </location>
</feature>
<dbReference type="Proteomes" id="UP000027265">
    <property type="component" value="Unassembled WGS sequence"/>
</dbReference>
<feature type="domain" description="Trafficking protein particle complex II-specific subunit 65 IgD3" evidence="2">
    <location>
        <begin position="852"/>
        <end position="912"/>
    </location>
</feature>
<dbReference type="InterPro" id="IPR024662">
    <property type="entry name" value="Trs65"/>
</dbReference>
<dbReference type="OrthoDB" id="24630at2759"/>
<evidence type="ECO:0000256" key="1">
    <source>
        <dbReference type="SAM" id="MobiDB-lite"/>
    </source>
</evidence>
<feature type="compositionally biased region" description="Pro residues" evidence="1">
    <location>
        <begin position="700"/>
        <end position="712"/>
    </location>
</feature>